<comment type="similarity">
    <text evidence="1">Belongs to the bacterial sugar transferase family.</text>
</comment>
<comment type="caution">
    <text evidence="3">The sequence shown here is derived from an EMBL/GenBank/DDBJ whole genome shotgun (WGS) entry which is preliminary data.</text>
</comment>
<sequence length="131" mass="15184">MKDRLEKVKDLENFVFQEKDDPRITRSGRFLRKTSLDELPQRLNILVGNMSLVGPRPEVPELVKLYTPEQQQRLNVLPGVTGLAQVNGRSELTLGETMAYDLEYVRIWSFWLDLKILWKTIFVVFSGKGAF</sequence>
<dbReference type="AlphaFoldDB" id="A0A1Q8QWQ5"/>
<evidence type="ECO:0000256" key="1">
    <source>
        <dbReference type="ARBA" id="ARBA00006464"/>
    </source>
</evidence>
<dbReference type="Proteomes" id="UP000186102">
    <property type="component" value="Unassembled WGS sequence"/>
</dbReference>
<evidence type="ECO:0000313" key="3">
    <source>
        <dbReference type="EMBL" id="OLN31772.1"/>
    </source>
</evidence>
<dbReference type="Pfam" id="PF02397">
    <property type="entry name" value="Bac_transf"/>
    <property type="match status" value="1"/>
</dbReference>
<protein>
    <submittedName>
        <fullName evidence="3">Undecaprenyl-phosphate galactosephosphotransferase</fullName>
    </submittedName>
</protein>
<reference evidence="3 4" key="1">
    <citation type="submission" date="2016-09" db="EMBL/GenBank/DDBJ databases">
        <title>Complete genome of Desulfosporosinus sp. OL.</title>
        <authorList>
            <person name="Mardanov A."/>
            <person name="Beletsky A."/>
            <person name="Panova A."/>
            <person name="Karnachuk O."/>
            <person name="Ravin N."/>
        </authorList>
    </citation>
    <scope>NUCLEOTIDE SEQUENCE [LARGE SCALE GENOMIC DNA]</scope>
    <source>
        <strain evidence="3 4">OL</strain>
    </source>
</reference>
<dbReference type="STRING" id="1888891.DSOL_2268"/>
<gene>
    <name evidence="3" type="ORF">DSOL_2268</name>
</gene>
<dbReference type="PANTHER" id="PTHR30576:SF0">
    <property type="entry name" value="UNDECAPRENYL-PHOSPHATE N-ACETYLGALACTOSAMINYL 1-PHOSPHATE TRANSFERASE-RELATED"/>
    <property type="match status" value="1"/>
</dbReference>
<dbReference type="GO" id="GO:0016780">
    <property type="term" value="F:phosphotransferase activity, for other substituted phosphate groups"/>
    <property type="evidence" value="ECO:0007669"/>
    <property type="project" value="TreeGrafter"/>
</dbReference>
<evidence type="ECO:0000313" key="4">
    <source>
        <dbReference type="Proteomes" id="UP000186102"/>
    </source>
</evidence>
<accession>A0A1Q8QWQ5</accession>
<feature type="domain" description="Bacterial sugar transferase" evidence="2">
    <location>
        <begin position="12"/>
        <end position="125"/>
    </location>
</feature>
<evidence type="ECO:0000259" key="2">
    <source>
        <dbReference type="Pfam" id="PF02397"/>
    </source>
</evidence>
<keyword evidence="4" id="KW-1185">Reference proteome</keyword>
<name>A0A1Q8QWQ5_9FIRM</name>
<keyword evidence="3" id="KW-0808">Transferase</keyword>
<dbReference type="EMBL" id="MLBF01000014">
    <property type="protein sequence ID" value="OLN31772.1"/>
    <property type="molecule type" value="Genomic_DNA"/>
</dbReference>
<dbReference type="InterPro" id="IPR003362">
    <property type="entry name" value="Bact_transf"/>
</dbReference>
<organism evidence="3 4">
    <name type="scientific">Desulfosporosinus metallidurans</name>
    <dbReference type="NCBI Taxonomy" id="1888891"/>
    <lineage>
        <taxon>Bacteria</taxon>
        <taxon>Bacillati</taxon>
        <taxon>Bacillota</taxon>
        <taxon>Clostridia</taxon>
        <taxon>Eubacteriales</taxon>
        <taxon>Desulfitobacteriaceae</taxon>
        <taxon>Desulfosporosinus</taxon>
    </lineage>
</organism>
<dbReference type="PANTHER" id="PTHR30576">
    <property type="entry name" value="COLANIC BIOSYNTHESIS UDP-GLUCOSE LIPID CARRIER TRANSFERASE"/>
    <property type="match status" value="1"/>
</dbReference>
<proteinExistence type="inferred from homology"/>